<feature type="transmembrane region" description="Helical" evidence="6">
    <location>
        <begin position="271"/>
        <end position="289"/>
    </location>
</feature>
<evidence type="ECO:0000256" key="3">
    <source>
        <dbReference type="ARBA" id="ARBA00022692"/>
    </source>
</evidence>
<evidence type="ECO:0000256" key="1">
    <source>
        <dbReference type="ARBA" id="ARBA00004651"/>
    </source>
</evidence>
<evidence type="ECO:0000256" key="4">
    <source>
        <dbReference type="ARBA" id="ARBA00022989"/>
    </source>
</evidence>
<evidence type="ECO:0000313" key="7">
    <source>
        <dbReference type="EMBL" id="MCJ2542546.1"/>
    </source>
</evidence>
<comment type="subcellular location">
    <subcellularLocation>
        <location evidence="1">Cell membrane</location>
        <topology evidence="1">Multi-pass membrane protein</topology>
    </subcellularLocation>
</comment>
<dbReference type="CDD" id="cd06580">
    <property type="entry name" value="TM_PBP1_transp_TpRbsC_like"/>
    <property type="match status" value="1"/>
</dbReference>
<evidence type="ECO:0000313" key="8">
    <source>
        <dbReference type="Proteomes" id="UP000830835"/>
    </source>
</evidence>
<keyword evidence="2" id="KW-1003">Cell membrane</keyword>
<dbReference type="Pfam" id="PF02653">
    <property type="entry name" value="BPD_transp_2"/>
    <property type="match status" value="1"/>
</dbReference>
<name>A0ABT0C9W0_THEVL</name>
<evidence type="ECO:0000256" key="2">
    <source>
        <dbReference type="ARBA" id="ARBA00022475"/>
    </source>
</evidence>
<keyword evidence="8" id="KW-1185">Reference proteome</keyword>
<dbReference type="InterPro" id="IPR001851">
    <property type="entry name" value="ABC_transp_permease"/>
</dbReference>
<dbReference type="PANTHER" id="PTHR43370">
    <property type="entry name" value="SUGAR ABC TRANSPORTER INTEGRAL MEMBRANE PROTEIN-RELATED"/>
    <property type="match status" value="1"/>
</dbReference>
<keyword evidence="4 6" id="KW-1133">Transmembrane helix</keyword>
<keyword evidence="5 6" id="KW-0472">Membrane</keyword>
<protein>
    <submittedName>
        <fullName evidence="7">ABC transporter permease</fullName>
    </submittedName>
</protein>
<feature type="transmembrane region" description="Helical" evidence="6">
    <location>
        <begin position="145"/>
        <end position="164"/>
    </location>
</feature>
<feature type="transmembrane region" description="Helical" evidence="6">
    <location>
        <begin position="194"/>
        <end position="213"/>
    </location>
</feature>
<keyword evidence="3 6" id="KW-0812">Transmembrane</keyword>
<dbReference type="PANTHER" id="PTHR43370:SF1">
    <property type="entry name" value="GUANOSINE ABC TRANSPORTER PERMEASE PROTEIN NUPQ"/>
    <property type="match status" value="1"/>
</dbReference>
<feature type="transmembrane region" description="Helical" evidence="6">
    <location>
        <begin position="72"/>
        <end position="97"/>
    </location>
</feature>
<reference evidence="7" key="1">
    <citation type="submission" date="2021-02" db="EMBL/GenBank/DDBJ databases">
        <title>The CRISPR/cas machinery reduction and long-range gene transfer in the hot spring cyanobacterium Synechococcus.</title>
        <authorList>
            <person name="Dvorak P."/>
            <person name="Jahodarova E."/>
            <person name="Hasler P."/>
            <person name="Poulickova A."/>
        </authorList>
    </citation>
    <scope>NUCLEOTIDE SEQUENCE</scope>
    <source>
        <strain evidence="7">Rupite</strain>
    </source>
</reference>
<evidence type="ECO:0000256" key="5">
    <source>
        <dbReference type="ARBA" id="ARBA00023136"/>
    </source>
</evidence>
<feature type="transmembrane region" description="Helical" evidence="6">
    <location>
        <begin position="104"/>
        <end position="125"/>
    </location>
</feature>
<dbReference type="RefSeq" id="WP_244349822.1">
    <property type="nucleotide sequence ID" value="NZ_JAFIRA010000012.1"/>
</dbReference>
<sequence length="307" mass="32445">MSIPFLALIPATLRSTTPLLLTALGGMYSERSGVVNIALEGIMLFGALAAAVTTQQLEAPILAQTPAAQVAWIPWVGLLAGALGGVAIAFVHALVCIHYKADQIVSGTAINLLALSVPSLVLQSFYGNTTNSQEVVNRLPLWNGFSPLVYLAFALVPVSWWLLFKTPWGLRLRAVGEHPQAADTVGVDILRMRYGAVMLSGLLGGLAGAYLSIGFLNQFVRNMSAGKGFISLAAMIFGKWHPLGILGSTLLFGATDALAIQLQGGDVMPPVLIQALPFVLTMLVLSGMLSRIRQARPPAALGKAYSK</sequence>
<dbReference type="Proteomes" id="UP000830835">
    <property type="component" value="Unassembled WGS sequence"/>
</dbReference>
<proteinExistence type="predicted"/>
<gene>
    <name evidence="7" type="ORF">JX360_06445</name>
</gene>
<accession>A0ABT0C9W0</accession>
<comment type="caution">
    <text evidence="7">The sequence shown here is derived from an EMBL/GenBank/DDBJ whole genome shotgun (WGS) entry which is preliminary data.</text>
</comment>
<feature type="transmembrane region" description="Helical" evidence="6">
    <location>
        <begin position="33"/>
        <end position="52"/>
    </location>
</feature>
<dbReference type="EMBL" id="JAFIRA010000012">
    <property type="protein sequence ID" value="MCJ2542546.1"/>
    <property type="molecule type" value="Genomic_DNA"/>
</dbReference>
<organism evidence="7 8">
    <name type="scientific">Thermostichus vulcanus str. 'Rupite'</name>
    <dbReference type="NCBI Taxonomy" id="2813851"/>
    <lineage>
        <taxon>Bacteria</taxon>
        <taxon>Bacillati</taxon>
        <taxon>Cyanobacteriota</taxon>
        <taxon>Cyanophyceae</taxon>
        <taxon>Thermostichales</taxon>
        <taxon>Thermostichaceae</taxon>
        <taxon>Thermostichus</taxon>
    </lineage>
</organism>
<evidence type="ECO:0000256" key="6">
    <source>
        <dbReference type="SAM" id="Phobius"/>
    </source>
</evidence>